<dbReference type="PANTHER" id="PTHR13355">
    <property type="entry name" value="GLUCOSAMINE 6-PHOSPHATE N-ACETYLTRANSFERASE"/>
    <property type="match status" value="1"/>
</dbReference>
<dbReference type="InterPro" id="IPR016181">
    <property type="entry name" value="Acyl_CoA_acyltransferase"/>
</dbReference>
<dbReference type="AlphaFoldDB" id="A0A7X5HWU3"/>
<evidence type="ECO:0000313" key="2">
    <source>
        <dbReference type="EMBL" id="NDL68082.1"/>
    </source>
</evidence>
<dbReference type="Gene3D" id="3.40.630.30">
    <property type="match status" value="1"/>
</dbReference>
<dbReference type="Proteomes" id="UP000461585">
    <property type="component" value="Unassembled WGS sequence"/>
</dbReference>
<gene>
    <name evidence="2" type="ORF">GXN74_10050</name>
</gene>
<proteinExistence type="predicted"/>
<dbReference type="InterPro" id="IPR000182">
    <property type="entry name" value="GNAT_dom"/>
</dbReference>
<organism evidence="2 3">
    <name type="scientific">Anaerotalea alkaliphila</name>
    <dbReference type="NCBI Taxonomy" id="2662126"/>
    <lineage>
        <taxon>Bacteria</taxon>
        <taxon>Bacillati</taxon>
        <taxon>Bacillota</taxon>
        <taxon>Clostridia</taxon>
        <taxon>Eubacteriales</taxon>
        <taxon>Anaerotalea</taxon>
    </lineage>
</organism>
<dbReference type="PANTHER" id="PTHR13355:SF11">
    <property type="entry name" value="GLUCOSAMINE 6-PHOSPHATE N-ACETYLTRANSFERASE"/>
    <property type="match status" value="1"/>
</dbReference>
<dbReference type="EMBL" id="JAAEEH010000027">
    <property type="protein sequence ID" value="NDL68082.1"/>
    <property type="molecule type" value="Genomic_DNA"/>
</dbReference>
<dbReference type="Pfam" id="PF13673">
    <property type="entry name" value="Acetyltransf_10"/>
    <property type="match status" value="1"/>
</dbReference>
<accession>A0A7X5HWU3</accession>
<name>A0A7X5HWU3_9FIRM</name>
<evidence type="ECO:0000313" key="3">
    <source>
        <dbReference type="Proteomes" id="UP000461585"/>
    </source>
</evidence>
<keyword evidence="2" id="KW-0808">Transferase</keyword>
<reference evidence="2 3" key="1">
    <citation type="submission" date="2020-01" db="EMBL/GenBank/DDBJ databases">
        <title>Anaeroalcalibacter tamaniensis gen. nov., sp. nov., moderately halophilic strictly anaerobic fermenter bacterium from mud volcano of Taman peninsula.</title>
        <authorList>
            <person name="Frolova A."/>
            <person name="Merkel A.Y."/>
            <person name="Slobodkin A.I."/>
        </authorList>
    </citation>
    <scope>NUCLEOTIDE SEQUENCE [LARGE SCALE GENOMIC DNA]</scope>
    <source>
        <strain evidence="2 3">F-3ap</strain>
    </source>
</reference>
<dbReference type="RefSeq" id="WP_162370805.1">
    <property type="nucleotide sequence ID" value="NZ_JAAEEH010000027.1"/>
</dbReference>
<keyword evidence="3" id="KW-1185">Reference proteome</keyword>
<feature type="domain" description="N-acetyltransferase" evidence="1">
    <location>
        <begin position="1"/>
        <end position="143"/>
    </location>
</feature>
<dbReference type="CDD" id="cd04301">
    <property type="entry name" value="NAT_SF"/>
    <property type="match status" value="1"/>
</dbReference>
<comment type="caution">
    <text evidence="2">The sequence shown here is derived from an EMBL/GenBank/DDBJ whole genome shotgun (WGS) entry which is preliminary data.</text>
</comment>
<dbReference type="InterPro" id="IPR039143">
    <property type="entry name" value="GNPNAT1-like"/>
</dbReference>
<dbReference type="SUPFAM" id="SSF55729">
    <property type="entry name" value="Acyl-CoA N-acyltransferases (Nat)"/>
    <property type="match status" value="1"/>
</dbReference>
<evidence type="ECO:0000259" key="1">
    <source>
        <dbReference type="PROSITE" id="PS51186"/>
    </source>
</evidence>
<dbReference type="PROSITE" id="PS51186">
    <property type="entry name" value="GNAT"/>
    <property type="match status" value="1"/>
</dbReference>
<sequence length="150" mass="17088">MIQAGYFFNDKEALEDAWAIRRKVFIEEQGVSEELEMDGKDQDNWFVVVYEDDKPLATGRLLNEEGKYLAGRIAVLKEFRGQHLGDLVVKMLVDKAFTLGGEAVYLHAQTDALGFYETIGFEAFGDVYQEAGIPHQSMFITEKMVKKCKH</sequence>
<dbReference type="GO" id="GO:0004343">
    <property type="term" value="F:glucosamine 6-phosphate N-acetyltransferase activity"/>
    <property type="evidence" value="ECO:0007669"/>
    <property type="project" value="TreeGrafter"/>
</dbReference>
<protein>
    <submittedName>
        <fullName evidence="2">GNAT family N-acetyltransferase</fullName>
    </submittedName>
</protein>